<evidence type="ECO:0000256" key="1">
    <source>
        <dbReference type="SAM" id="MobiDB-lite"/>
    </source>
</evidence>
<accession>A0A2G5E4B3</accession>
<dbReference type="STRING" id="218851.A0A2G5E4B3"/>
<sequence>MEEDKQNPSSLCSSSSRRRCNDVKNSPEFEFWMVRNLPSFPQPNFVSADELIVDGVLLPLDLVSHHSELETSNQQPPQVEVVAEETETDLVLSQLSFVETESTELTTVSSASKRWRDIFKKGEKKSVVGFEDKEKNGKEKEKKKDRKSVSSTSNSSNGGGVSSGTELNINIWPFSRSWSAGTGGNRSKIGGGGSVTRKVSSAPCSRSNSAGESKSRKWPNSPSRTGGIHLGRNSPVWHVKPRSGSGLRNTEPVVKTGVRKEGVVEKMKNNKSNGGGGGGDVGANKSKGLNLNVPMCMGYRQQLSCRRDENILIGGASGGGGDSGCSDNSSTAISGGCSSNSAVAIGGNKLFYLRTLFTKKVY</sequence>
<reference evidence="2 3" key="1">
    <citation type="submission" date="2017-09" db="EMBL/GenBank/DDBJ databases">
        <title>WGS assembly of Aquilegia coerulea Goldsmith.</title>
        <authorList>
            <person name="Hodges S."/>
            <person name="Kramer E."/>
            <person name="Nordborg M."/>
            <person name="Tomkins J."/>
            <person name="Borevitz J."/>
            <person name="Derieg N."/>
            <person name="Yan J."/>
            <person name="Mihaltcheva S."/>
            <person name="Hayes R.D."/>
            <person name="Rokhsar D."/>
        </authorList>
    </citation>
    <scope>NUCLEOTIDE SEQUENCE [LARGE SCALE GENOMIC DNA]</scope>
    <source>
        <strain evidence="3">cv. Goldsmith</strain>
    </source>
</reference>
<feature type="compositionally biased region" description="Gly residues" evidence="1">
    <location>
        <begin position="181"/>
        <end position="194"/>
    </location>
</feature>
<gene>
    <name evidence="2" type="ORF">AQUCO_01200048v1</name>
</gene>
<dbReference type="EMBL" id="KZ305029">
    <property type="protein sequence ID" value="PIA50583.1"/>
    <property type="molecule type" value="Genomic_DNA"/>
</dbReference>
<feature type="compositionally biased region" description="Polar residues" evidence="1">
    <location>
        <begin position="197"/>
        <end position="224"/>
    </location>
</feature>
<organism evidence="2 3">
    <name type="scientific">Aquilegia coerulea</name>
    <name type="common">Rocky mountain columbine</name>
    <dbReference type="NCBI Taxonomy" id="218851"/>
    <lineage>
        <taxon>Eukaryota</taxon>
        <taxon>Viridiplantae</taxon>
        <taxon>Streptophyta</taxon>
        <taxon>Embryophyta</taxon>
        <taxon>Tracheophyta</taxon>
        <taxon>Spermatophyta</taxon>
        <taxon>Magnoliopsida</taxon>
        <taxon>Ranunculales</taxon>
        <taxon>Ranunculaceae</taxon>
        <taxon>Thalictroideae</taxon>
        <taxon>Aquilegia</taxon>
    </lineage>
</organism>
<dbReference type="FunCoup" id="A0A2G5E4B3">
    <property type="interactions" value="426"/>
</dbReference>
<feature type="region of interest" description="Disordered" evidence="1">
    <location>
        <begin position="1"/>
        <end position="22"/>
    </location>
</feature>
<dbReference type="PANTHER" id="PTHR35132">
    <property type="entry name" value="SERINE/ARGININE REPETITIVE MATRIX-LIKE PROTEIN"/>
    <property type="match status" value="1"/>
</dbReference>
<dbReference type="Proteomes" id="UP000230069">
    <property type="component" value="Unassembled WGS sequence"/>
</dbReference>
<evidence type="ECO:0000313" key="3">
    <source>
        <dbReference type="Proteomes" id="UP000230069"/>
    </source>
</evidence>
<protein>
    <submittedName>
        <fullName evidence="2">Uncharacterized protein</fullName>
    </submittedName>
</protein>
<dbReference type="InParanoid" id="A0A2G5E4B3"/>
<feature type="region of interest" description="Disordered" evidence="1">
    <location>
        <begin position="131"/>
        <end position="165"/>
    </location>
</feature>
<proteinExistence type="predicted"/>
<dbReference type="PANTHER" id="PTHR35132:SF1">
    <property type="entry name" value="SERINE_ARGININE REPETITIVE MATRIX-LIKE PROTEIN"/>
    <property type="match status" value="1"/>
</dbReference>
<keyword evidence="3" id="KW-1185">Reference proteome</keyword>
<dbReference type="AlphaFoldDB" id="A0A2G5E4B3"/>
<evidence type="ECO:0000313" key="2">
    <source>
        <dbReference type="EMBL" id="PIA50583.1"/>
    </source>
</evidence>
<dbReference type="OrthoDB" id="1933735at2759"/>
<feature type="region of interest" description="Disordered" evidence="1">
    <location>
        <begin position="180"/>
        <end position="250"/>
    </location>
</feature>
<feature type="compositionally biased region" description="Basic and acidic residues" evidence="1">
    <location>
        <begin position="131"/>
        <end position="142"/>
    </location>
</feature>
<name>A0A2G5E4B3_AQUCA</name>